<keyword evidence="2" id="KW-0472">Membrane</keyword>
<evidence type="ECO:0000313" key="3">
    <source>
        <dbReference type="EMBL" id="PSS17304.1"/>
    </source>
</evidence>
<keyword evidence="4" id="KW-1185">Reference proteome</keyword>
<proteinExistence type="predicted"/>
<organism evidence="3 4">
    <name type="scientific">Actinidia chinensis var. chinensis</name>
    <name type="common">Chinese soft-hair kiwi</name>
    <dbReference type="NCBI Taxonomy" id="1590841"/>
    <lineage>
        <taxon>Eukaryota</taxon>
        <taxon>Viridiplantae</taxon>
        <taxon>Streptophyta</taxon>
        <taxon>Embryophyta</taxon>
        <taxon>Tracheophyta</taxon>
        <taxon>Spermatophyta</taxon>
        <taxon>Magnoliopsida</taxon>
        <taxon>eudicotyledons</taxon>
        <taxon>Gunneridae</taxon>
        <taxon>Pentapetalae</taxon>
        <taxon>asterids</taxon>
        <taxon>Ericales</taxon>
        <taxon>Actinidiaceae</taxon>
        <taxon>Actinidia</taxon>
    </lineage>
</organism>
<evidence type="ECO:0000313" key="4">
    <source>
        <dbReference type="Proteomes" id="UP000241394"/>
    </source>
</evidence>
<dbReference type="EMBL" id="NKQK01000011">
    <property type="protein sequence ID" value="PSS17304.1"/>
    <property type="molecule type" value="Genomic_DNA"/>
</dbReference>
<comment type="caution">
    <text evidence="3">The sequence shown here is derived from an EMBL/GenBank/DDBJ whole genome shotgun (WGS) entry which is preliminary data.</text>
</comment>
<protein>
    <submittedName>
        <fullName evidence="3">TraB domain-containing protein</fullName>
    </submittedName>
</protein>
<keyword evidence="2" id="KW-0812">Transmembrane</keyword>
<dbReference type="AlphaFoldDB" id="A0A2R6QY31"/>
<reference evidence="4" key="2">
    <citation type="journal article" date="2018" name="BMC Genomics">
        <title>A manually annotated Actinidia chinensis var. chinensis (kiwifruit) genome highlights the challenges associated with draft genomes and gene prediction in plants.</title>
        <authorList>
            <person name="Pilkington S.M."/>
            <person name="Crowhurst R."/>
            <person name="Hilario E."/>
            <person name="Nardozza S."/>
            <person name="Fraser L."/>
            <person name="Peng Y."/>
            <person name="Gunaseelan K."/>
            <person name="Simpson R."/>
            <person name="Tahir J."/>
            <person name="Deroles S.C."/>
            <person name="Templeton K."/>
            <person name="Luo Z."/>
            <person name="Davy M."/>
            <person name="Cheng C."/>
            <person name="McNeilage M."/>
            <person name="Scaglione D."/>
            <person name="Liu Y."/>
            <person name="Zhang Q."/>
            <person name="Datson P."/>
            <person name="De Silva N."/>
            <person name="Gardiner S.E."/>
            <person name="Bassett H."/>
            <person name="Chagne D."/>
            <person name="McCallum J."/>
            <person name="Dzierzon H."/>
            <person name="Deng C."/>
            <person name="Wang Y.Y."/>
            <person name="Barron L."/>
            <person name="Manako K."/>
            <person name="Bowen J."/>
            <person name="Foster T.M."/>
            <person name="Erridge Z.A."/>
            <person name="Tiffin H."/>
            <person name="Waite C.N."/>
            <person name="Davies K.M."/>
            <person name="Grierson E.P."/>
            <person name="Laing W.A."/>
            <person name="Kirk R."/>
            <person name="Chen X."/>
            <person name="Wood M."/>
            <person name="Montefiori M."/>
            <person name="Brummell D.A."/>
            <person name="Schwinn K.E."/>
            <person name="Catanach A."/>
            <person name="Fullerton C."/>
            <person name="Li D."/>
            <person name="Meiyalaghan S."/>
            <person name="Nieuwenhuizen N."/>
            <person name="Read N."/>
            <person name="Prakash R."/>
            <person name="Hunter D."/>
            <person name="Zhang H."/>
            <person name="McKenzie M."/>
            <person name="Knabel M."/>
            <person name="Harris A."/>
            <person name="Allan A.C."/>
            <person name="Gleave A."/>
            <person name="Chen A."/>
            <person name="Janssen B.J."/>
            <person name="Plunkett B."/>
            <person name="Ampomah-Dwamena C."/>
            <person name="Voogd C."/>
            <person name="Leif D."/>
            <person name="Lafferty D."/>
            <person name="Souleyre E.J.F."/>
            <person name="Varkonyi-Gasic E."/>
            <person name="Gambi F."/>
            <person name="Hanley J."/>
            <person name="Yao J.L."/>
            <person name="Cheung J."/>
            <person name="David K.M."/>
            <person name="Warren B."/>
            <person name="Marsh K."/>
            <person name="Snowden K.C."/>
            <person name="Lin-Wang K."/>
            <person name="Brian L."/>
            <person name="Martinez-Sanchez M."/>
            <person name="Wang M."/>
            <person name="Ileperuma N."/>
            <person name="Macnee N."/>
            <person name="Campin R."/>
            <person name="McAtee P."/>
            <person name="Drummond R.S.M."/>
            <person name="Espley R.V."/>
            <person name="Ireland H.S."/>
            <person name="Wu R."/>
            <person name="Atkinson R.G."/>
            <person name="Karunairetnam S."/>
            <person name="Bulley S."/>
            <person name="Chunkath S."/>
            <person name="Hanley Z."/>
            <person name="Storey R."/>
            <person name="Thrimawithana A.H."/>
            <person name="Thomson S."/>
            <person name="David C."/>
            <person name="Testolin R."/>
            <person name="Huang H."/>
            <person name="Hellens R.P."/>
            <person name="Schaffer R.J."/>
        </authorList>
    </citation>
    <scope>NUCLEOTIDE SEQUENCE [LARGE SCALE GENOMIC DNA]</scope>
    <source>
        <strain evidence="4">cv. Red5</strain>
    </source>
</reference>
<dbReference type="PANTHER" id="PTHR35275:SF1">
    <property type="entry name" value="OS07G0585900 PROTEIN"/>
    <property type="match status" value="1"/>
</dbReference>
<feature type="transmembrane region" description="Helical" evidence="2">
    <location>
        <begin position="170"/>
        <end position="203"/>
    </location>
</feature>
<keyword evidence="2" id="KW-1133">Transmembrane helix</keyword>
<dbReference type="STRING" id="1590841.A0A2R6QY31"/>
<evidence type="ECO:0000256" key="1">
    <source>
        <dbReference type="SAM" id="MobiDB-lite"/>
    </source>
</evidence>
<name>A0A2R6QY31_ACTCC</name>
<dbReference type="InterPro" id="IPR045880">
    <property type="entry name" value="ZCF37"/>
</dbReference>
<dbReference type="OMA" id="KHATPLD"/>
<dbReference type="InParanoid" id="A0A2R6QY31"/>
<feature type="region of interest" description="Disordered" evidence="1">
    <location>
        <begin position="206"/>
        <end position="261"/>
    </location>
</feature>
<dbReference type="Proteomes" id="UP000241394">
    <property type="component" value="Chromosome LG11"/>
</dbReference>
<feature type="compositionally biased region" description="Basic and acidic residues" evidence="1">
    <location>
        <begin position="224"/>
        <end position="234"/>
    </location>
</feature>
<accession>A0A2R6QY31</accession>
<gene>
    <name evidence="3" type="ORF">CEY00_Acc12091</name>
</gene>
<evidence type="ECO:0000256" key="2">
    <source>
        <dbReference type="SAM" id="Phobius"/>
    </source>
</evidence>
<dbReference type="Gramene" id="PSS17304">
    <property type="protein sequence ID" value="PSS17304"/>
    <property type="gene ID" value="CEY00_Acc12091"/>
</dbReference>
<dbReference type="FunCoup" id="A0A2R6QY31">
    <property type="interactions" value="218"/>
</dbReference>
<dbReference type="OrthoDB" id="1932497at2759"/>
<reference evidence="3 4" key="1">
    <citation type="submission" date="2017-07" db="EMBL/GenBank/DDBJ databases">
        <title>An improved, manually edited Actinidia chinensis var. chinensis (kiwifruit) genome highlights the challenges associated with draft genomes and gene prediction in plants.</title>
        <authorList>
            <person name="Pilkington S."/>
            <person name="Crowhurst R."/>
            <person name="Hilario E."/>
            <person name="Nardozza S."/>
            <person name="Fraser L."/>
            <person name="Peng Y."/>
            <person name="Gunaseelan K."/>
            <person name="Simpson R."/>
            <person name="Tahir J."/>
            <person name="Deroles S."/>
            <person name="Templeton K."/>
            <person name="Luo Z."/>
            <person name="Davy M."/>
            <person name="Cheng C."/>
            <person name="Mcneilage M."/>
            <person name="Scaglione D."/>
            <person name="Liu Y."/>
            <person name="Zhang Q."/>
            <person name="Datson P."/>
            <person name="De Silva N."/>
            <person name="Gardiner S."/>
            <person name="Bassett H."/>
            <person name="Chagne D."/>
            <person name="Mccallum J."/>
            <person name="Dzierzon H."/>
            <person name="Deng C."/>
            <person name="Wang Y.-Y."/>
            <person name="Barron N."/>
            <person name="Manako K."/>
            <person name="Bowen J."/>
            <person name="Foster T."/>
            <person name="Erridge Z."/>
            <person name="Tiffin H."/>
            <person name="Waite C."/>
            <person name="Davies K."/>
            <person name="Grierson E."/>
            <person name="Laing W."/>
            <person name="Kirk R."/>
            <person name="Chen X."/>
            <person name="Wood M."/>
            <person name="Montefiori M."/>
            <person name="Brummell D."/>
            <person name="Schwinn K."/>
            <person name="Catanach A."/>
            <person name="Fullerton C."/>
            <person name="Li D."/>
            <person name="Meiyalaghan S."/>
            <person name="Nieuwenhuizen N."/>
            <person name="Read N."/>
            <person name="Prakash R."/>
            <person name="Hunter D."/>
            <person name="Zhang H."/>
            <person name="Mckenzie M."/>
            <person name="Knabel M."/>
            <person name="Harris A."/>
            <person name="Allan A."/>
            <person name="Chen A."/>
            <person name="Janssen B."/>
            <person name="Plunkett B."/>
            <person name="Dwamena C."/>
            <person name="Voogd C."/>
            <person name="Leif D."/>
            <person name="Lafferty D."/>
            <person name="Souleyre E."/>
            <person name="Varkonyi-Gasic E."/>
            <person name="Gambi F."/>
            <person name="Hanley J."/>
            <person name="Yao J.-L."/>
            <person name="Cheung J."/>
            <person name="David K."/>
            <person name="Warren B."/>
            <person name="Marsh K."/>
            <person name="Snowden K."/>
            <person name="Lin-Wang K."/>
            <person name="Brian L."/>
            <person name="Martinez-Sanchez M."/>
            <person name="Wang M."/>
            <person name="Ileperuma N."/>
            <person name="Macnee N."/>
            <person name="Campin R."/>
            <person name="Mcatee P."/>
            <person name="Drummond R."/>
            <person name="Espley R."/>
            <person name="Ireland H."/>
            <person name="Wu R."/>
            <person name="Atkinson R."/>
            <person name="Karunairetnam S."/>
            <person name="Bulley S."/>
            <person name="Chunkath S."/>
            <person name="Hanley Z."/>
            <person name="Storey R."/>
            <person name="Thrimawithana A."/>
            <person name="Thomson S."/>
            <person name="David C."/>
            <person name="Testolin R."/>
        </authorList>
    </citation>
    <scope>NUCLEOTIDE SEQUENCE [LARGE SCALE GENOMIC DNA]</scope>
    <source>
        <strain evidence="4">cv. Red5</strain>
        <tissue evidence="3">Young leaf</tissue>
    </source>
</reference>
<dbReference type="PANTHER" id="PTHR35275">
    <property type="entry name" value="ZCF37"/>
    <property type="match status" value="1"/>
</dbReference>
<sequence length="261" mass="29172">MVYPFICGSASLNHQLEDDRDEANVIIPSSPPPRPSKQRRLSSFCRSKASKNPYSDRGLDKFSALLAELDDKRQRIYTQAGADEISFVRFVYSSGSNDCKPIVVRAKDHKQLHQEKAHGAQPVESIISEESSSKLGNEVDPLMNDRSGSGGKRKRFELDFLRVDVWRRPYFYLGMVVILILVLLAVFGKSFAILCTSLGWYLVPSMKGGSSSSSATRPRKKKDYAKTEKKKIVSRDGLASPTSVITGDDFSPRPHGHRKSF</sequence>